<dbReference type="Gene3D" id="3.40.980.10">
    <property type="entry name" value="MoaB/Mog-like domain"/>
    <property type="match status" value="1"/>
</dbReference>
<organism evidence="2">
    <name type="scientific">marine metagenome</name>
    <dbReference type="NCBI Taxonomy" id="408172"/>
    <lineage>
        <taxon>unclassified sequences</taxon>
        <taxon>metagenomes</taxon>
        <taxon>ecological metagenomes</taxon>
    </lineage>
</organism>
<dbReference type="Pfam" id="PF00994">
    <property type="entry name" value="MoCF_biosynth"/>
    <property type="match status" value="1"/>
</dbReference>
<dbReference type="PIRSF" id="PIRSF006443">
    <property type="entry name" value="MoaB"/>
    <property type="match status" value="1"/>
</dbReference>
<dbReference type="NCBIfam" id="TIGR00177">
    <property type="entry name" value="molyb_syn"/>
    <property type="match status" value="1"/>
</dbReference>
<proteinExistence type="predicted"/>
<dbReference type="InterPro" id="IPR001453">
    <property type="entry name" value="MoaB/Mog_dom"/>
</dbReference>
<dbReference type="PANTHER" id="PTHR43232:SF2">
    <property type="entry name" value="MOLYBDENUM COFACTOR BIOSYNTHESIS PROTEIN B"/>
    <property type="match status" value="1"/>
</dbReference>
<protein>
    <recommendedName>
        <fullName evidence="1">MoaB/Mog domain-containing protein</fullName>
    </recommendedName>
</protein>
<dbReference type="PANTHER" id="PTHR43232">
    <property type="entry name" value="MOLYBDENUM COFACTOR BIOSYNTHESIS PROTEIN B"/>
    <property type="match status" value="1"/>
</dbReference>
<dbReference type="EMBL" id="UINC01000893">
    <property type="protein sequence ID" value="SUZ62871.1"/>
    <property type="molecule type" value="Genomic_DNA"/>
</dbReference>
<evidence type="ECO:0000313" key="2">
    <source>
        <dbReference type="EMBL" id="SUZ62871.1"/>
    </source>
</evidence>
<evidence type="ECO:0000259" key="1">
    <source>
        <dbReference type="SMART" id="SM00852"/>
    </source>
</evidence>
<dbReference type="InterPro" id="IPR036425">
    <property type="entry name" value="MoaB/Mog-like_dom_sf"/>
</dbReference>
<dbReference type="SMART" id="SM00852">
    <property type="entry name" value="MoCF_biosynth"/>
    <property type="match status" value="1"/>
</dbReference>
<dbReference type="CDD" id="cd00886">
    <property type="entry name" value="MogA_MoaB"/>
    <property type="match status" value="1"/>
</dbReference>
<sequence length="167" mass="18107">MSHLEHRAQAPTHVRCYVLTVSDTRTEETDGGGRTVIELLTAAGHTVVDRQIVKDEPNQVRTTVATQLKNNEIQTIITTGGTGISSRDRSYEAVTELLEKRLTGFGELFRALSFAEIGPAAMLSRAFAGTAGGKIIFCLPGSEHAVRLALTKLILPELGHLVREASR</sequence>
<name>A0A381P7E4_9ZZZZ</name>
<dbReference type="GO" id="GO:0005829">
    <property type="term" value="C:cytosol"/>
    <property type="evidence" value="ECO:0007669"/>
    <property type="project" value="TreeGrafter"/>
</dbReference>
<dbReference type="InterPro" id="IPR012245">
    <property type="entry name" value="MoaB"/>
</dbReference>
<dbReference type="SUPFAM" id="SSF53218">
    <property type="entry name" value="Molybdenum cofactor biosynthesis proteins"/>
    <property type="match status" value="1"/>
</dbReference>
<dbReference type="FunFam" id="3.40.980.10:FF:000006">
    <property type="entry name" value="Molybdenum cofactor biosynthesis protein B"/>
    <property type="match status" value="1"/>
</dbReference>
<reference evidence="2" key="1">
    <citation type="submission" date="2018-05" db="EMBL/GenBank/DDBJ databases">
        <authorList>
            <person name="Lanie J.A."/>
            <person name="Ng W.-L."/>
            <person name="Kazmierczak K.M."/>
            <person name="Andrzejewski T.M."/>
            <person name="Davidsen T.M."/>
            <person name="Wayne K.J."/>
            <person name="Tettelin H."/>
            <person name="Glass J.I."/>
            <person name="Rusch D."/>
            <person name="Podicherti R."/>
            <person name="Tsui H.-C.T."/>
            <person name="Winkler M.E."/>
        </authorList>
    </citation>
    <scope>NUCLEOTIDE SEQUENCE</scope>
</reference>
<gene>
    <name evidence="2" type="ORF">METZ01_LOCUS15725</name>
</gene>
<feature type="domain" description="MoaB/Mog" evidence="1">
    <location>
        <begin position="17"/>
        <end position="161"/>
    </location>
</feature>
<accession>A0A381P7E4</accession>
<dbReference type="AlphaFoldDB" id="A0A381P7E4"/>
<dbReference type="GO" id="GO:0006777">
    <property type="term" value="P:Mo-molybdopterin cofactor biosynthetic process"/>
    <property type="evidence" value="ECO:0007669"/>
    <property type="project" value="InterPro"/>
</dbReference>